<keyword evidence="2" id="KW-0812">Transmembrane</keyword>
<keyword evidence="3" id="KW-0677">Repeat</keyword>
<sequence length="311" mass="34250">MVFEVLSYAYATVFWVIGRVNKIENATLKSITDPGTFISGALAGAVGRMAALPFDKGGPKGIQQTILRRMPQMGCLMMFYCPVARKILPGTEKEPRTKLLATFLVASMAGFNMRFFTNPITRVLDESARSGKSPKEVAKIFKNKTILQFWYCSPNLLANALYFGTLLTVFEGLRRFSERNILPLRENTAEELQSEGIHLQADGAIVPVVDAAKPVPVSKSFFVEFNPQNYATQVAQNFVIGGVAATVASTICYPFSAHQYLQTVIHDSAICRGLIPTLLKEVPMMATFFATFSLIQPILAPRHGARCGFGY</sequence>
<dbReference type="AlphaFoldDB" id="S9UP19"/>
<name>S9UP19_9TRYP</name>
<dbReference type="Gene3D" id="1.50.40.10">
    <property type="entry name" value="Mitochondrial carrier domain"/>
    <property type="match status" value="1"/>
</dbReference>
<evidence type="ECO:0000256" key="1">
    <source>
        <dbReference type="ARBA" id="ARBA00004370"/>
    </source>
</evidence>
<dbReference type="OrthoDB" id="270370at2759"/>
<gene>
    <name evidence="5" type="ORF">ADEAN_000553900</name>
</gene>
<organism evidence="5 6">
    <name type="scientific">Angomonas deanei</name>
    <dbReference type="NCBI Taxonomy" id="59799"/>
    <lineage>
        <taxon>Eukaryota</taxon>
        <taxon>Discoba</taxon>
        <taxon>Euglenozoa</taxon>
        <taxon>Kinetoplastea</taxon>
        <taxon>Metakinetoplastina</taxon>
        <taxon>Trypanosomatida</taxon>
        <taxon>Trypanosomatidae</taxon>
        <taxon>Strigomonadinae</taxon>
        <taxon>Angomonas</taxon>
    </lineage>
</organism>
<evidence type="ECO:0000256" key="2">
    <source>
        <dbReference type="ARBA" id="ARBA00022692"/>
    </source>
</evidence>
<dbReference type="GO" id="GO:0016020">
    <property type="term" value="C:membrane"/>
    <property type="evidence" value="ECO:0007669"/>
    <property type="project" value="UniProtKB-SubCell"/>
</dbReference>
<keyword evidence="4" id="KW-0472">Membrane</keyword>
<accession>S9UP19</accession>
<dbReference type="PANTHER" id="PTHR24089">
    <property type="entry name" value="SOLUTE CARRIER FAMILY 25"/>
    <property type="match status" value="1"/>
</dbReference>
<evidence type="ECO:0000313" key="5">
    <source>
        <dbReference type="EMBL" id="CAD2218053.1"/>
    </source>
</evidence>
<dbReference type="InterPro" id="IPR023395">
    <property type="entry name" value="MCP_dom_sf"/>
</dbReference>
<dbReference type="VEuPathDB" id="TriTrypDB:ADEAN_000553900"/>
<reference evidence="5 6" key="1">
    <citation type="submission" date="2020-08" db="EMBL/GenBank/DDBJ databases">
        <authorList>
            <person name="Newling K."/>
            <person name="Davey J."/>
            <person name="Forrester S."/>
        </authorList>
    </citation>
    <scope>NUCLEOTIDE SEQUENCE [LARGE SCALE GENOMIC DNA]</scope>
    <source>
        <strain evidence="6">Crithidia deanei Carvalho (ATCC PRA-265)</strain>
    </source>
</reference>
<proteinExistence type="predicted"/>
<evidence type="ECO:0000256" key="3">
    <source>
        <dbReference type="ARBA" id="ARBA00022737"/>
    </source>
</evidence>
<protein>
    <recommendedName>
        <fullName evidence="7">Mitochondrial carrier protein</fullName>
    </recommendedName>
</protein>
<evidence type="ECO:0000313" key="6">
    <source>
        <dbReference type="Proteomes" id="UP000515908"/>
    </source>
</evidence>
<keyword evidence="6" id="KW-1185">Reference proteome</keyword>
<evidence type="ECO:0000256" key="4">
    <source>
        <dbReference type="ARBA" id="ARBA00023136"/>
    </source>
</evidence>
<dbReference type="SUPFAM" id="SSF103506">
    <property type="entry name" value="Mitochondrial carrier"/>
    <property type="match status" value="1"/>
</dbReference>
<dbReference type="Proteomes" id="UP000515908">
    <property type="component" value="Chromosome 10"/>
</dbReference>
<dbReference type="EMBL" id="LR877154">
    <property type="protein sequence ID" value="CAD2218053.1"/>
    <property type="molecule type" value="Genomic_DNA"/>
</dbReference>
<evidence type="ECO:0008006" key="7">
    <source>
        <dbReference type="Google" id="ProtNLM"/>
    </source>
</evidence>
<comment type="subcellular location">
    <subcellularLocation>
        <location evidence="1">Membrane</location>
    </subcellularLocation>
</comment>